<dbReference type="EMBL" id="JACCAE010000001">
    <property type="protein sequence ID" value="NYF97553.1"/>
    <property type="molecule type" value="Genomic_DNA"/>
</dbReference>
<dbReference type="Proteomes" id="UP000554054">
    <property type="component" value="Unassembled WGS sequence"/>
</dbReference>
<comment type="caution">
    <text evidence="4">The sequence shown here is derived from an EMBL/GenBank/DDBJ whole genome shotgun (WGS) entry which is preliminary data.</text>
</comment>
<dbReference type="GO" id="GO:0047547">
    <property type="term" value="F:2-methylcitrate dehydratase activity"/>
    <property type="evidence" value="ECO:0007669"/>
    <property type="project" value="UniProtKB-EC"/>
</dbReference>
<evidence type="ECO:0000313" key="5">
    <source>
        <dbReference type="Proteomes" id="UP000554054"/>
    </source>
</evidence>
<dbReference type="Gene3D" id="3.30.1330.120">
    <property type="entry name" value="2-methylcitrate dehydratase PrpD"/>
    <property type="match status" value="1"/>
</dbReference>
<gene>
    <name evidence="4" type="ORF">BJY20_000945</name>
</gene>
<dbReference type="PANTHER" id="PTHR16943:SF8">
    <property type="entry name" value="2-METHYLCITRATE DEHYDRATASE"/>
    <property type="match status" value="1"/>
</dbReference>
<dbReference type="AlphaFoldDB" id="A0A852VS80"/>
<evidence type="ECO:0000259" key="3">
    <source>
        <dbReference type="Pfam" id="PF19305"/>
    </source>
</evidence>
<sequence length="474" mass="50390">MTTSTTTSTRRTEVQQLAEFVDRAAFEDISPEALEQLKIRVLDTLGVAIGALDAEPIRAVRGLLDDLGGVPSATMIGGGRTAPDRAAFFTSALSRYLDFMDSYLAKGETGHPSDNLGAVLAASESVGGTGKDMLTALAVAYQVQSRLSDEAPVRRAGFDHTTQGAYAAAASAAKALGLPAEQIAHAVAISGTANNALRVTRTGTLSHWKGLAYPQVAKEGTFAALLAGRGITGPEEVFEGNKGFKQSIAGDFTIDWSTEDLEAVLRSIIKRHNAEIHSQSALDAAQEIRSQSGFDADAIESVRLTTFDVAHSIIGGGEEGDKRTVRTKEEADHSLPWMLAVVLLDGELNPGQYEPSRITAEDVQQLMTKVEVTPDEGFSARFPDEMPADLSVTLTDGTSFHASRSSYEGFHSDPLDWDGARRKFDLLAAPFAAADLRDEIAGVVHVLESHAVADLTAALARVRTTRVHASDTAA</sequence>
<dbReference type="InterPro" id="IPR042183">
    <property type="entry name" value="MmgE/PrpD_sf_1"/>
</dbReference>
<evidence type="ECO:0000259" key="2">
    <source>
        <dbReference type="Pfam" id="PF03972"/>
    </source>
</evidence>
<dbReference type="RefSeq" id="WP_185990472.1">
    <property type="nucleotide sequence ID" value="NZ_JACCAE010000001.1"/>
</dbReference>
<accession>A0A852VS80</accession>
<dbReference type="SUPFAM" id="SSF103378">
    <property type="entry name" value="2-methylcitrate dehydratase PrpD"/>
    <property type="match status" value="1"/>
</dbReference>
<dbReference type="InterPro" id="IPR005656">
    <property type="entry name" value="MmgE_PrpD"/>
</dbReference>
<dbReference type="Pfam" id="PF03972">
    <property type="entry name" value="MmgE_PrpD_N"/>
    <property type="match status" value="1"/>
</dbReference>
<organism evidence="4 5">
    <name type="scientific">Janibacter cremeus</name>
    <dbReference type="NCBI Taxonomy" id="1285192"/>
    <lineage>
        <taxon>Bacteria</taxon>
        <taxon>Bacillati</taxon>
        <taxon>Actinomycetota</taxon>
        <taxon>Actinomycetes</taxon>
        <taxon>Micrococcales</taxon>
        <taxon>Intrasporangiaceae</taxon>
        <taxon>Janibacter</taxon>
    </lineage>
</organism>
<feature type="domain" description="MmgE/PrpD C-terminal" evidence="3">
    <location>
        <begin position="272"/>
        <end position="447"/>
    </location>
</feature>
<dbReference type="Pfam" id="PF19305">
    <property type="entry name" value="MmgE_PrpD_C"/>
    <property type="match status" value="1"/>
</dbReference>
<dbReference type="PANTHER" id="PTHR16943">
    <property type="entry name" value="2-METHYLCITRATE DEHYDRATASE-RELATED"/>
    <property type="match status" value="1"/>
</dbReference>
<comment type="similarity">
    <text evidence="1">Belongs to the PrpD family.</text>
</comment>
<dbReference type="EC" id="4.2.1.79" evidence="4"/>
<feature type="domain" description="MmgE/PrpD N-terminal" evidence="2">
    <location>
        <begin position="15"/>
        <end position="255"/>
    </location>
</feature>
<evidence type="ECO:0000256" key="1">
    <source>
        <dbReference type="ARBA" id="ARBA00006174"/>
    </source>
</evidence>
<keyword evidence="4" id="KW-0456">Lyase</keyword>
<dbReference type="InterPro" id="IPR045336">
    <property type="entry name" value="MmgE_PrpD_N"/>
</dbReference>
<keyword evidence="5" id="KW-1185">Reference proteome</keyword>
<reference evidence="4 5" key="1">
    <citation type="submission" date="2020-07" db="EMBL/GenBank/DDBJ databases">
        <title>Sequencing the genomes of 1000 actinobacteria strains.</title>
        <authorList>
            <person name="Klenk H.-P."/>
        </authorList>
    </citation>
    <scope>NUCLEOTIDE SEQUENCE [LARGE SCALE GENOMIC DNA]</scope>
    <source>
        <strain evidence="4 5">DSM 26154</strain>
    </source>
</reference>
<evidence type="ECO:0000313" key="4">
    <source>
        <dbReference type="EMBL" id="NYF97553.1"/>
    </source>
</evidence>
<dbReference type="Gene3D" id="1.10.4100.10">
    <property type="entry name" value="2-methylcitrate dehydratase PrpD"/>
    <property type="match status" value="1"/>
</dbReference>
<dbReference type="InterPro" id="IPR045337">
    <property type="entry name" value="MmgE_PrpD_C"/>
</dbReference>
<proteinExistence type="inferred from homology"/>
<protein>
    <submittedName>
        <fullName evidence="4">2-methylcitrate dehydratase</fullName>
        <ecNumber evidence="4">4.2.1.79</ecNumber>
    </submittedName>
</protein>
<dbReference type="InterPro" id="IPR036148">
    <property type="entry name" value="MmgE/PrpD_sf"/>
</dbReference>
<name>A0A852VS80_9MICO</name>
<dbReference type="InterPro" id="IPR042188">
    <property type="entry name" value="MmgE/PrpD_sf_2"/>
</dbReference>